<dbReference type="Pfam" id="PF01607">
    <property type="entry name" value="CBM_14"/>
    <property type="match status" value="1"/>
</dbReference>
<evidence type="ECO:0000256" key="5">
    <source>
        <dbReference type="ARBA" id="ARBA00023180"/>
    </source>
</evidence>
<organism evidence="8 9">
    <name type="scientific">Elysia chlorotica</name>
    <name type="common">Eastern emerald elysia</name>
    <name type="synonym">Sea slug</name>
    <dbReference type="NCBI Taxonomy" id="188477"/>
    <lineage>
        <taxon>Eukaryota</taxon>
        <taxon>Metazoa</taxon>
        <taxon>Spiralia</taxon>
        <taxon>Lophotrochozoa</taxon>
        <taxon>Mollusca</taxon>
        <taxon>Gastropoda</taxon>
        <taxon>Heterobranchia</taxon>
        <taxon>Euthyneura</taxon>
        <taxon>Panpulmonata</taxon>
        <taxon>Sacoglossa</taxon>
        <taxon>Placobranchoidea</taxon>
        <taxon>Plakobranchidae</taxon>
        <taxon>Elysia</taxon>
    </lineage>
</organism>
<keyword evidence="5" id="KW-0325">Glycoprotein</keyword>
<keyword evidence="2 6" id="KW-0732">Signal</keyword>
<dbReference type="AlphaFoldDB" id="A0A3S1BJM2"/>
<evidence type="ECO:0000256" key="6">
    <source>
        <dbReference type="SAM" id="SignalP"/>
    </source>
</evidence>
<proteinExistence type="predicted"/>
<evidence type="ECO:0000313" key="9">
    <source>
        <dbReference type="Proteomes" id="UP000271974"/>
    </source>
</evidence>
<feature type="signal peptide" evidence="6">
    <location>
        <begin position="1"/>
        <end position="19"/>
    </location>
</feature>
<comment type="caution">
    <text evidence="8">The sequence shown here is derived from an EMBL/GenBank/DDBJ whole genome shotgun (WGS) entry which is preliminary data.</text>
</comment>
<keyword evidence="9" id="KW-1185">Reference proteome</keyword>
<accession>A0A3S1BJM2</accession>
<dbReference type="OrthoDB" id="6152035at2759"/>
<dbReference type="SMART" id="SM00494">
    <property type="entry name" value="ChtBD2"/>
    <property type="match status" value="2"/>
</dbReference>
<feature type="chain" id="PRO_5018522711" description="Chitin-binding type-2 domain-containing protein" evidence="6">
    <location>
        <begin position="20"/>
        <end position="293"/>
    </location>
</feature>
<evidence type="ECO:0000256" key="1">
    <source>
        <dbReference type="ARBA" id="ARBA00022669"/>
    </source>
</evidence>
<evidence type="ECO:0000259" key="7">
    <source>
        <dbReference type="PROSITE" id="PS50940"/>
    </source>
</evidence>
<dbReference type="PANTHER" id="PTHR23301">
    <property type="entry name" value="CHITIN BINDING PERITROPHIN-A"/>
    <property type="match status" value="1"/>
</dbReference>
<dbReference type="SUPFAM" id="SSF57625">
    <property type="entry name" value="Invertebrate chitin-binding proteins"/>
    <property type="match status" value="1"/>
</dbReference>
<sequence length="293" mass="32363">MAPLKLVLSVFVILALAQAAPRKKRQVTQQYPQQQYPGYTQTQTTTFNCPTTNGQYSYPADCTKFYQCDGGVATVADCQSQLVFNAQTGFCDWPYNVPSCAQPSTTQIYKPEIGNVCQVNQLGGNAQESFHVGHHMYCNAFFTCTTGYMFGQCTFCPDGSYFNKLAGGCRALPAGILDTSSLCGGLTYVAQKDQTRLTLGDDCWPFANIANPWAQIAITVGNSNQTPYNPNTNTYNPNTNTYNPNTNTYYPNTNTYNPNTYNPNTYNPNTNTYNANTYNPNTYVPNTNTQFSG</sequence>
<dbReference type="PROSITE" id="PS50940">
    <property type="entry name" value="CHIT_BIND_II"/>
    <property type="match status" value="1"/>
</dbReference>
<evidence type="ECO:0000256" key="2">
    <source>
        <dbReference type="ARBA" id="ARBA00022729"/>
    </source>
</evidence>
<evidence type="ECO:0000256" key="3">
    <source>
        <dbReference type="ARBA" id="ARBA00022737"/>
    </source>
</evidence>
<dbReference type="EMBL" id="RQTK01000173">
    <property type="protein sequence ID" value="RUS85342.1"/>
    <property type="molecule type" value="Genomic_DNA"/>
</dbReference>
<keyword evidence="3" id="KW-0677">Repeat</keyword>
<protein>
    <recommendedName>
        <fullName evidence="7">Chitin-binding type-2 domain-containing protein</fullName>
    </recommendedName>
</protein>
<dbReference type="STRING" id="188477.A0A3S1BJM2"/>
<dbReference type="InterPro" id="IPR002557">
    <property type="entry name" value="Chitin-bd_dom"/>
</dbReference>
<name>A0A3S1BJM2_ELYCH</name>
<gene>
    <name evidence="8" type="ORF">EGW08_006885</name>
</gene>
<evidence type="ECO:0000313" key="8">
    <source>
        <dbReference type="EMBL" id="RUS85342.1"/>
    </source>
</evidence>
<evidence type="ECO:0000256" key="4">
    <source>
        <dbReference type="ARBA" id="ARBA00023157"/>
    </source>
</evidence>
<dbReference type="GO" id="GO:0008061">
    <property type="term" value="F:chitin binding"/>
    <property type="evidence" value="ECO:0007669"/>
    <property type="project" value="UniProtKB-KW"/>
</dbReference>
<dbReference type="PANTHER" id="PTHR23301:SF0">
    <property type="entry name" value="CHITIN-BINDING TYPE-2 DOMAIN-CONTAINING PROTEIN-RELATED"/>
    <property type="match status" value="1"/>
</dbReference>
<dbReference type="GO" id="GO:0005576">
    <property type="term" value="C:extracellular region"/>
    <property type="evidence" value="ECO:0007669"/>
    <property type="project" value="InterPro"/>
</dbReference>
<dbReference type="InterPro" id="IPR036508">
    <property type="entry name" value="Chitin-bd_dom_sf"/>
</dbReference>
<feature type="domain" description="Chitin-binding type-2" evidence="7">
    <location>
        <begin position="46"/>
        <end position="102"/>
    </location>
</feature>
<keyword evidence="1" id="KW-0147">Chitin-binding</keyword>
<keyword evidence="4" id="KW-1015">Disulfide bond</keyword>
<dbReference type="InterPro" id="IPR051940">
    <property type="entry name" value="Chitin_bind-dev_reg"/>
</dbReference>
<dbReference type="Gene3D" id="2.170.140.10">
    <property type="entry name" value="Chitin binding domain"/>
    <property type="match status" value="1"/>
</dbReference>
<reference evidence="8 9" key="1">
    <citation type="submission" date="2019-01" db="EMBL/GenBank/DDBJ databases">
        <title>A draft genome assembly of the solar-powered sea slug Elysia chlorotica.</title>
        <authorList>
            <person name="Cai H."/>
            <person name="Li Q."/>
            <person name="Fang X."/>
            <person name="Li J."/>
            <person name="Curtis N.E."/>
            <person name="Altenburger A."/>
            <person name="Shibata T."/>
            <person name="Feng M."/>
            <person name="Maeda T."/>
            <person name="Schwartz J.A."/>
            <person name="Shigenobu S."/>
            <person name="Lundholm N."/>
            <person name="Nishiyama T."/>
            <person name="Yang H."/>
            <person name="Hasebe M."/>
            <person name="Li S."/>
            <person name="Pierce S.K."/>
            <person name="Wang J."/>
        </authorList>
    </citation>
    <scope>NUCLEOTIDE SEQUENCE [LARGE SCALE GENOMIC DNA]</scope>
    <source>
        <strain evidence="8">EC2010</strain>
        <tissue evidence="8">Whole organism of an adult</tissue>
    </source>
</reference>
<dbReference type="Proteomes" id="UP000271974">
    <property type="component" value="Unassembled WGS sequence"/>
</dbReference>